<dbReference type="GO" id="GO:0022841">
    <property type="term" value="F:potassium ion leak channel activity"/>
    <property type="evidence" value="ECO:0007669"/>
    <property type="project" value="TreeGrafter"/>
</dbReference>
<name>A0A9P0NCA4_APHGO</name>
<sequence>MDGPGGEGDGQPGHHHQQEQQEQDNEHRPATDAQQLDVPKPPARRLSRSTMSLKIAPDIPAKPPKFQFFPSSPTTMCMNMPMTPVADPTIPNGFSPQLYQAYTSNKATDFFFKQLEGFKDIVSTAKSRLSFGERAVFWMYDKIREWSRMWLTHFFLLFIAAGYCAAGALIFQAVEGSKDQNIVLKEREQLVINVANLMEKIVKKNDSIFIETVNLIRDYESFFVENNKPEWNYLNAVFYCGTVFTTIGYGHISPSTNTGRLITIVYAIFGIPIFLILLADFGKMFTRGIKFLWAFVRRLYYTGSCRKVRRTAPVQEVMKGVQMMYDITKFRRPSNMFGGVPDGQSGFPPTSPSTPALSVYTIDDEFNLPVSVAFVMLVVYIVIGAIVFCFEEGWGFFESFYFVFISMSTIGFGDFVPKNQLVMIVSIVYLVFGLALTSMCINVVQEKLQNSFRQATTKISATIGLGLPRTDNNEPMPIVGDDMTTINAEDMMTTIDADAVTDNDDD</sequence>
<dbReference type="GO" id="GO:0005886">
    <property type="term" value="C:plasma membrane"/>
    <property type="evidence" value="ECO:0007669"/>
    <property type="project" value="TreeGrafter"/>
</dbReference>
<dbReference type="EMBL" id="OU899034">
    <property type="protein sequence ID" value="CAH1711500.1"/>
    <property type="molecule type" value="Genomic_DNA"/>
</dbReference>
<feature type="domain" description="Potassium channel" evidence="11">
    <location>
        <begin position="223"/>
        <end position="286"/>
    </location>
</feature>
<evidence type="ECO:0000256" key="4">
    <source>
        <dbReference type="ARBA" id="ARBA00022989"/>
    </source>
</evidence>
<evidence type="ECO:0000256" key="2">
    <source>
        <dbReference type="ARBA" id="ARBA00022448"/>
    </source>
</evidence>
<evidence type="ECO:0000256" key="9">
    <source>
        <dbReference type="SAM" id="MobiDB-lite"/>
    </source>
</evidence>
<keyword evidence="4 10" id="KW-1133">Transmembrane helix</keyword>
<feature type="compositionally biased region" description="Basic and acidic residues" evidence="9">
    <location>
        <begin position="16"/>
        <end position="30"/>
    </location>
</feature>
<gene>
    <name evidence="12" type="ORF">APHIGO_LOCUS1621</name>
</gene>
<evidence type="ECO:0000256" key="8">
    <source>
        <dbReference type="RuleBase" id="RU003857"/>
    </source>
</evidence>
<accession>A0A9P0NCA4</accession>
<feature type="region of interest" description="Disordered" evidence="9">
    <location>
        <begin position="1"/>
        <end position="46"/>
    </location>
</feature>
<dbReference type="Pfam" id="PF07885">
    <property type="entry name" value="Ion_trans_2"/>
    <property type="match status" value="2"/>
</dbReference>
<organism evidence="12 13">
    <name type="scientific">Aphis gossypii</name>
    <name type="common">Cotton aphid</name>
    <dbReference type="NCBI Taxonomy" id="80765"/>
    <lineage>
        <taxon>Eukaryota</taxon>
        <taxon>Metazoa</taxon>
        <taxon>Ecdysozoa</taxon>
        <taxon>Arthropoda</taxon>
        <taxon>Hexapoda</taxon>
        <taxon>Insecta</taxon>
        <taxon>Pterygota</taxon>
        <taxon>Neoptera</taxon>
        <taxon>Paraneoptera</taxon>
        <taxon>Hemiptera</taxon>
        <taxon>Sternorrhyncha</taxon>
        <taxon>Aphidomorpha</taxon>
        <taxon>Aphidoidea</taxon>
        <taxon>Aphididae</taxon>
        <taxon>Aphidini</taxon>
        <taxon>Aphis</taxon>
        <taxon>Aphis</taxon>
    </lineage>
</organism>
<comment type="subcellular location">
    <subcellularLocation>
        <location evidence="1">Membrane</location>
        <topology evidence="1">Multi-pass membrane protein</topology>
    </subcellularLocation>
</comment>
<keyword evidence="2 8" id="KW-0813">Transport</keyword>
<dbReference type="InterPro" id="IPR003280">
    <property type="entry name" value="2pore_dom_K_chnl"/>
</dbReference>
<comment type="similarity">
    <text evidence="8">Belongs to the two pore domain potassium channel (TC 1.A.1.8) family.</text>
</comment>
<feature type="transmembrane region" description="Helical" evidence="10">
    <location>
        <begin position="396"/>
        <end position="415"/>
    </location>
</feature>
<reference evidence="12" key="2">
    <citation type="submission" date="2022-10" db="EMBL/GenBank/DDBJ databases">
        <authorList>
            <consortium name="ENA_rothamsted_submissions"/>
            <consortium name="culmorum"/>
            <person name="King R."/>
        </authorList>
    </citation>
    <scope>NUCLEOTIDE SEQUENCE</scope>
</reference>
<proteinExistence type="inferred from homology"/>
<feature type="transmembrane region" description="Helical" evidence="10">
    <location>
        <begin position="368"/>
        <end position="389"/>
    </location>
</feature>
<feature type="transmembrane region" description="Helical" evidence="10">
    <location>
        <begin position="261"/>
        <end position="279"/>
    </location>
</feature>
<protein>
    <recommendedName>
        <fullName evidence="11">Potassium channel domain-containing protein</fullName>
    </recommendedName>
</protein>
<evidence type="ECO:0000256" key="7">
    <source>
        <dbReference type="ARBA" id="ARBA00023303"/>
    </source>
</evidence>
<feature type="transmembrane region" description="Helical" evidence="10">
    <location>
        <begin position="231"/>
        <end position="249"/>
    </location>
</feature>
<dbReference type="InterPro" id="IPR013099">
    <property type="entry name" value="K_chnl_dom"/>
</dbReference>
<dbReference type="PRINTS" id="PR01333">
    <property type="entry name" value="2POREKCHANEL"/>
</dbReference>
<dbReference type="SUPFAM" id="SSF81324">
    <property type="entry name" value="Voltage-gated potassium channels"/>
    <property type="match status" value="2"/>
</dbReference>
<evidence type="ECO:0000256" key="3">
    <source>
        <dbReference type="ARBA" id="ARBA00022692"/>
    </source>
</evidence>
<keyword evidence="7 8" id="KW-0407">Ion channel</keyword>
<evidence type="ECO:0000259" key="11">
    <source>
        <dbReference type="Pfam" id="PF07885"/>
    </source>
</evidence>
<dbReference type="GO" id="GO:0030322">
    <property type="term" value="P:stabilization of membrane potential"/>
    <property type="evidence" value="ECO:0007669"/>
    <property type="project" value="TreeGrafter"/>
</dbReference>
<evidence type="ECO:0000256" key="6">
    <source>
        <dbReference type="ARBA" id="ARBA00023136"/>
    </source>
</evidence>
<keyword evidence="3 8" id="KW-0812">Transmembrane</keyword>
<evidence type="ECO:0000256" key="10">
    <source>
        <dbReference type="SAM" id="Phobius"/>
    </source>
</evidence>
<evidence type="ECO:0000256" key="5">
    <source>
        <dbReference type="ARBA" id="ARBA00023065"/>
    </source>
</evidence>
<feature type="transmembrane region" description="Helical" evidence="10">
    <location>
        <begin position="421"/>
        <end position="444"/>
    </location>
</feature>
<keyword evidence="6 10" id="KW-0472">Membrane</keyword>
<feature type="compositionally biased region" description="Gly residues" evidence="9">
    <location>
        <begin position="1"/>
        <end position="11"/>
    </location>
</feature>
<reference evidence="12" key="1">
    <citation type="submission" date="2022-02" db="EMBL/GenBank/DDBJ databases">
        <authorList>
            <person name="King R."/>
        </authorList>
    </citation>
    <scope>NUCLEOTIDE SEQUENCE</scope>
</reference>
<keyword evidence="13" id="KW-1185">Reference proteome</keyword>
<dbReference type="PANTHER" id="PTHR11003">
    <property type="entry name" value="POTASSIUM CHANNEL, SUBFAMILY K"/>
    <property type="match status" value="1"/>
</dbReference>
<dbReference type="PANTHER" id="PTHR11003:SF335">
    <property type="entry name" value="POTASSIUM CHANNEL DOMAIN-CONTAINING PROTEIN"/>
    <property type="match status" value="1"/>
</dbReference>
<evidence type="ECO:0000313" key="13">
    <source>
        <dbReference type="Proteomes" id="UP001154329"/>
    </source>
</evidence>
<dbReference type="GO" id="GO:0015271">
    <property type="term" value="F:outward rectifier potassium channel activity"/>
    <property type="evidence" value="ECO:0007669"/>
    <property type="project" value="TreeGrafter"/>
</dbReference>
<dbReference type="Proteomes" id="UP001154329">
    <property type="component" value="Chromosome 1"/>
</dbReference>
<feature type="transmembrane region" description="Helical" evidence="10">
    <location>
        <begin position="149"/>
        <end position="171"/>
    </location>
</feature>
<feature type="domain" description="Potassium channel" evidence="11">
    <location>
        <begin position="376"/>
        <end position="449"/>
    </location>
</feature>
<keyword evidence="5 8" id="KW-0406">Ion transport</keyword>
<evidence type="ECO:0000256" key="1">
    <source>
        <dbReference type="ARBA" id="ARBA00004141"/>
    </source>
</evidence>
<evidence type="ECO:0000313" key="12">
    <source>
        <dbReference type="EMBL" id="CAH1711500.1"/>
    </source>
</evidence>
<dbReference type="AlphaFoldDB" id="A0A9P0NCA4"/>
<dbReference type="Gene3D" id="1.10.287.70">
    <property type="match status" value="1"/>
</dbReference>